<dbReference type="AlphaFoldDB" id="A0A2P2C7H0"/>
<dbReference type="SMART" id="SM00255">
    <property type="entry name" value="TIR"/>
    <property type="match status" value="1"/>
</dbReference>
<evidence type="ECO:0000313" key="2">
    <source>
        <dbReference type="EMBL" id="CUR57947.1"/>
    </source>
</evidence>
<dbReference type="EMBL" id="CZKB01000005">
    <property type="protein sequence ID" value="CUR57947.1"/>
    <property type="molecule type" value="Genomic_DNA"/>
</dbReference>
<reference evidence="2" key="1">
    <citation type="submission" date="2015-08" db="EMBL/GenBank/DDBJ databases">
        <authorList>
            <person name="Babu N.S."/>
            <person name="Beckwith C.J."/>
            <person name="Beseler K.G."/>
            <person name="Brison A."/>
            <person name="Carone J.V."/>
            <person name="Caskin T.P."/>
            <person name="Diamond M."/>
            <person name="Durham M.E."/>
            <person name="Foxe J.M."/>
            <person name="Go M."/>
            <person name="Henderson B.A."/>
            <person name="Jones I.B."/>
            <person name="McGettigan J.A."/>
            <person name="Micheletti S.J."/>
            <person name="Nasrallah M.E."/>
            <person name="Ortiz D."/>
            <person name="Piller C.R."/>
            <person name="Privatt S.R."/>
            <person name="Schneider S.L."/>
            <person name="Sharp S."/>
            <person name="Smith T.C."/>
            <person name="Stanton J.D."/>
            <person name="Ullery H.E."/>
            <person name="Wilson R.J."/>
            <person name="Serrano M.G."/>
            <person name="Buck G."/>
            <person name="Lee V."/>
            <person name="Wang Y."/>
            <person name="Carvalho R."/>
            <person name="Voegtly L."/>
            <person name="Shi R."/>
            <person name="Duckworth R."/>
            <person name="Johnson A."/>
            <person name="Loviza R."/>
            <person name="Walstead R."/>
            <person name="Shah Z."/>
            <person name="Kiflezghi M."/>
            <person name="Wade K."/>
            <person name="Ball S.L."/>
            <person name="Bradley K.W."/>
            <person name="Asai D.J."/>
            <person name="Bowman C.A."/>
            <person name="Russell D.A."/>
            <person name="Pope W.H."/>
            <person name="Jacobs-Sera D."/>
            <person name="Hendrix R.W."/>
            <person name="Hatfull G.F."/>
        </authorList>
    </citation>
    <scope>NUCLEOTIDE SEQUENCE</scope>
</reference>
<organism evidence="2">
    <name type="scientific">metagenome</name>
    <dbReference type="NCBI Taxonomy" id="256318"/>
    <lineage>
        <taxon>unclassified sequences</taxon>
        <taxon>metagenomes</taxon>
    </lineage>
</organism>
<sequence>MRLGARGLNIFLVGDPASEQWLSAALAANDFTVVTYHAIWHENGSTTEESRKAVVEAVKAADAVVLDLSVEASQPPAALALGIAVTLSKNVVMVADSDAELSTAQHVLRYARSDREPDAHFVSRLTDAVENPMAEEELESREPQVFISYSHADDEYLGRLKVHLRPLQRSSNVRIWSDADILPGMLWRDEIRDAVERADIAILLVSADFLASEFIITNELPTLLKSARTRGATILPLVLTRCRFTRDPDLNIFQAVNDPDRPLAVLSMGEREEHYDKVASEVERVIKARVGAV</sequence>
<dbReference type="InterPro" id="IPR035897">
    <property type="entry name" value="Toll_tir_struct_dom_sf"/>
</dbReference>
<dbReference type="Gene3D" id="3.40.50.10140">
    <property type="entry name" value="Toll/interleukin-1 receptor homology (TIR) domain"/>
    <property type="match status" value="1"/>
</dbReference>
<dbReference type="Pfam" id="PF13676">
    <property type="entry name" value="TIR_2"/>
    <property type="match status" value="1"/>
</dbReference>
<dbReference type="PROSITE" id="PS50104">
    <property type="entry name" value="TIR"/>
    <property type="match status" value="1"/>
</dbReference>
<dbReference type="InterPro" id="IPR000157">
    <property type="entry name" value="TIR_dom"/>
</dbReference>
<gene>
    <name evidence="2" type="ORF">NOCA1130308</name>
</gene>
<proteinExistence type="predicted"/>
<accession>A0A2P2C7H0</accession>
<dbReference type="SUPFAM" id="SSF52200">
    <property type="entry name" value="Toll/Interleukin receptor TIR domain"/>
    <property type="match status" value="1"/>
</dbReference>
<name>A0A2P2C7H0_9ZZZZ</name>
<feature type="domain" description="TIR" evidence="1">
    <location>
        <begin position="141"/>
        <end position="293"/>
    </location>
</feature>
<evidence type="ECO:0000259" key="1">
    <source>
        <dbReference type="PROSITE" id="PS50104"/>
    </source>
</evidence>
<dbReference type="GO" id="GO:0007165">
    <property type="term" value="P:signal transduction"/>
    <property type="evidence" value="ECO:0007669"/>
    <property type="project" value="InterPro"/>
</dbReference>
<protein>
    <submittedName>
        <fullName evidence="2">Putative toll/interleukin-1 receptor-like protein</fullName>
    </submittedName>
</protein>
<keyword evidence="2" id="KW-0675">Receptor</keyword>